<name>A0A7Z7IYZ4_XANCH</name>
<dbReference type="Pfam" id="PF05943">
    <property type="entry name" value="VipB"/>
    <property type="match status" value="1"/>
</dbReference>
<reference evidence="2 3" key="1">
    <citation type="submission" date="2017-10" db="EMBL/GenBank/DDBJ databases">
        <authorList>
            <person name="Regsiter A."/>
            <person name="William W."/>
        </authorList>
    </citation>
    <scope>NUCLEOTIDE SEQUENCE [LARGE SCALE GENOMIC DNA]</scope>
    <source>
        <strain evidence="2 3">CFBP6991</strain>
    </source>
</reference>
<dbReference type="InterPro" id="IPR044031">
    <property type="entry name" value="TssC1_N"/>
</dbReference>
<sequence length="135" mass="15206">MPTRRPPFVVGEHKLGKTLRQHVVLDARPHVRPQQQSEVRCQQSRALRADRIRRRDLRLAEESAGSVRHGCVVGSVRRQYGKPAGAGSTRGGGDRKITEQLNLILHDPQFQALDGAWRGLHYLVSNTESDTQLTR</sequence>
<evidence type="ECO:0000259" key="1">
    <source>
        <dbReference type="Pfam" id="PF05943"/>
    </source>
</evidence>
<comment type="caution">
    <text evidence="2">The sequence shown here is derived from an EMBL/GenBank/DDBJ whole genome shotgun (WGS) entry which is preliminary data.</text>
</comment>
<feature type="domain" description="TssC1 N-terminal" evidence="1">
    <location>
        <begin position="94"/>
        <end position="133"/>
    </location>
</feature>
<proteinExistence type="predicted"/>
<evidence type="ECO:0000313" key="2">
    <source>
        <dbReference type="EMBL" id="SOO24173.1"/>
    </source>
</evidence>
<dbReference type="AlphaFoldDB" id="A0A7Z7IYZ4"/>
<evidence type="ECO:0000313" key="3">
    <source>
        <dbReference type="Proteomes" id="UP000234345"/>
    </source>
</evidence>
<accession>A0A7Z7IYZ4</accession>
<dbReference type="EMBL" id="OCZC01000059">
    <property type="protein sequence ID" value="SOO24173.1"/>
    <property type="molecule type" value="Genomic_DNA"/>
</dbReference>
<dbReference type="Proteomes" id="UP000234345">
    <property type="component" value="Unassembled WGS sequence"/>
</dbReference>
<gene>
    <name evidence="2" type="ORF">XFF6991_320172</name>
</gene>
<protein>
    <recommendedName>
        <fullName evidence="1">TssC1 N-terminal domain-containing protein</fullName>
    </recommendedName>
</protein>
<organism evidence="2 3">
    <name type="scientific">Xanthomonas campestris pv. phaseoli</name>
    <dbReference type="NCBI Taxonomy" id="317013"/>
    <lineage>
        <taxon>Bacteria</taxon>
        <taxon>Pseudomonadati</taxon>
        <taxon>Pseudomonadota</taxon>
        <taxon>Gammaproteobacteria</taxon>
        <taxon>Lysobacterales</taxon>
        <taxon>Lysobacteraceae</taxon>
        <taxon>Xanthomonas</taxon>
    </lineage>
</organism>